<dbReference type="SMART" id="SM00915">
    <property type="entry name" value="Jacalin"/>
    <property type="match status" value="1"/>
</dbReference>
<dbReference type="AlphaFoldDB" id="A0A5N5QBA3"/>
<dbReference type="SUPFAM" id="SSF51101">
    <property type="entry name" value="Mannose-binding lectins"/>
    <property type="match status" value="1"/>
</dbReference>
<feature type="signal peptide" evidence="1">
    <location>
        <begin position="1"/>
        <end position="18"/>
    </location>
</feature>
<dbReference type="InterPro" id="IPR001229">
    <property type="entry name" value="Jacalin-like_lectin_dom"/>
</dbReference>
<proteinExistence type="predicted"/>
<accession>A0A5N5QBA3</accession>
<evidence type="ECO:0000313" key="4">
    <source>
        <dbReference type="Proteomes" id="UP000383932"/>
    </source>
</evidence>
<evidence type="ECO:0000256" key="1">
    <source>
        <dbReference type="SAM" id="SignalP"/>
    </source>
</evidence>
<feature type="domain" description="Jacalin-type lectin" evidence="2">
    <location>
        <begin position="33"/>
        <end position="177"/>
    </location>
</feature>
<keyword evidence="4" id="KW-1185">Reference proteome</keyword>
<sequence>MMLSTSLILLAISTLGLAAPSTHHGHLARAPGPKKGNLYGGEGGAPFDDLTKLGPNARLTSLTLRGANRLDAISFTLASGKTFNHGGSGGAARSISLGRNEFITSVKLCWGTRYGEKFHEQNRIFYARATTNTGRFVEAGKVTKSCGEDVVPKGFTVVAAHGRSANEVDQIGFIYAPKV</sequence>
<protein>
    <submittedName>
        <fullName evidence="3">Putative effector protein/Endonuclease</fullName>
    </submittedName>
</protein>
<keyword evidence="3" id="KW-0378">Hydrolase</keyword>
<dbReference type="EMBL" id="SSOP01000325">
    <property type="protein sequence ID" value="KAB5589052.1"/>
    <property type="molecule type" value="Genomic_DNA"/>
</dbReference>
<dbReference type="OrthoDB" id="3216598at2759"/>
<dbReference type="Proteomes" id="UP000383932">
    <property type="component" value="Unassembled WGS sequence"/>
</dbReference>
<dbReference type="GO" id="GO:0004519">
    <property type="term" value="F:endonuclease activity"/>
    <property type="evidence" value="ECO:0007669"/>
    <property type="project" value="UniProtKB-KW"/>
</dbReference>
<feature type="chain" id="PRO_5024417900" evidence="1">
    <location>
        <begin position="19"/>
        <end position="179"/>
    </location>
</feature>
<evidence type="ECO:0000259" key="2">
    <source>
        <dbReference type="PROSITE" id="PS51752"/>
    </source>
</evidence>
<organism evidence="3 4">
    <name type="scientific">Ceratobasidium theobromae</name>
    <dbReference type="NCBI Taxonomy" id="1582974"/>
    <lineage>
        <taxon>Eukaryota</taxon>
        <taxon>Fungi</taxon>
        <taxon>Dikarya</taxon>
        <taxon>Basidiomycota</taxon>
        <taxon>Agaricomycotina</taxon>
        <taxon>Agaricomycetes</taxon>
        <taxon>Cantharellales</taxon>
        <taxon>Ceratobasidiaceae</taxon>
        <taxon>Ceratobasidium</taxon>
    </lineage>
</organism>
<dbReference type="PROSITE" id="PS51752">
    <property type="entry name" value="JACALIN_LECTIN"/>
    <property type="match status" value="1"/>
</dbReference>
<comment type="caution">
    <text evidence="3">The sequence shown here is derived from an EMBL/GenBank/DDBJ whole genome shotgun (WGS) entry which is preliminary data.</text>
</comment>
<dbReference type="Gene3D" id="2.100.10.30">
    <property type="entry name" value="Jacalin-like lectin domain"/>
    <property type="match status" value="1"/>
</dbReference>
<dbReference type="Pfam" id="PF01419">
    <property type="entry name" value="Jacalin"/>
    <property type="match status" value="1"/>
</dbReference>
<keyword evidence="1" id="KW-0732">Signal</keyword>
<keyword evidence="3" id="KW-0255">Endonuclease</keyword>
<gene>
    <name evidence="3" type="ORF">CTheo_7504</name>
</gene>
<dbReference type="InterPro" id="IPR036404">
    <property type="entry name" value="Jacalin-like_lectin_dom_sf"/>
</dbReference>
<keyword evidence="3" id="KW-0540">Nuclease</keyword>
<evidence type="ECO:0000313" key="3">
    <source>
        <dbReference type="EMBL" id="KAB5589052.1"/>
    </source>
</evidence>
<name>A0A5N5QBA3_9AGAM</name>
<reference evidence="3 4" key="1">
    <citation type="journal article" date="2019" name="Fungal Biol. Biotechnol.">
        <title>Draft genome sequence of fastidious pathogen Ceratobasidium theobromae, which causes vascular-streak dieback in Theobroma cacao.</title>
        <authorList>
            <person name="Ali S.S."/>
            <person name="Asman A."/>
            <person name="Shao J."/>
            <person name="Firmansyah A.P."/>
            <person name="Susilo A.W."/>
            <person name="Rosmana A."/>
            <person name="McMahon P."/>
            <person name="Junaid M."/>
            <person name="Guest D."/>
            <person name="Kheng T.Y."/>
            <person name="Meinhardt L.W."/>
            <person name="Bailey B.A."/>
        </authorList>
    </citation>
    <scope>NUCLEOTIDE SEQUENCE [LARGE SCALE GENOMIC DNA]</scope>
    <source>
        <strain evidence="3 4">CT2</strain>
    </source>
</reference>